<evidence type="ECO:0000256" key="2">
    <source>
        <dbReference type="PROSITE-ProRule" id="PRU00169"/>
    </source>
</evidence>
<dbReference type="AlphaFoldDB" id="A0A1Z4JLP8"/>
<dbReference type="PANTHER" id="PTHR44591">
    <property type="entry name" value="STRESS RESPONSE REGULATOR PROTEIN 1"/>
    <property type="match status" value="1"/>
</dbReference>
<dbReference type="CDD" id="cd17552">
    <property type="entry name" value="REC_RR468-like"/>
    <property type="match status" value="1"/>
</dbReference>
<protein>
    <submittedName>
        <fullName evidence="4">Response regulator receiver protein</fullName>
    </submittedName>
</protein>
<dbReference type="PROSITE" id="PS50110">
    <property type="entry name" value="RESPONSE_REGULATORY"/>
    <property type="match status" value="1"/>
</dbReference>
<name>A0A1Z4JLP8_LEPBY</name>
<dbReference type="Pfam" id="PF00072">
    <property type="entry name" value="Response_reg"/>
    <property type="match status" value="1"/>
</dbReference>
<dbReference type="SMART" id="SM00448">
    <property type="entry name" value="REC"/>
    <property type="match status" value="1"/>
</dbReference>
<gene>
    <name evidence="4" type="ORF">NIES2135_45660</name>
</gene>
<dbReference type="PANTHER" id="PTHR44591:SF3">
    <property type="entry name" value="RESPONSE REGULATORY DOMAIN-CONTAINING PROTEIN"/>
    <property type="match status" value="1"/>
</dbReference>
<dbReference type="InterPro" id="IPR050595">
    <property type="entry name" value="Bact_response_regulator"/>
</dbReference>
<evidence type="ECO:0000259" key="3">
    <source>
        <dbReference type="PROSITE" id="PS50110"/>
    </source>
</evidence>
<dbReference type="InterPro" id="IPR001789">
    <property type="entry name" value="Sig_transdc_resp-reg_receiver"/>
</dbReference>
<dbReference type="SUPFAM" id="SSF52172">
    <property type="entry name" value="CheY-like"/>
    <property type="match status" value="1"/>
</dbReference>
<dbReference type="Gene3D" id="3.40.50.2300">
    <property type="match status" value="1"/>
</dbReference>
<evidence type="ECO:0000313" key="4">
    <source>
        <dbReference type="EMBL" id="BAY57695.1"/>
    </source>
</evidence>
<organism evidence="4 5">
    <name type="scientific">Leptolyngbya boryana NIES-2135</name>
    <dbReference type="NCBI Taxonomy" id="1973484"/>
    <lineage>
        <taxon>Bacteria</taxon>
        <taxon>Bacillati</taxon>
        <taxon>Cyanobacteriota</taxon>
        <taxon>Cyanophyceae</taxon>
        <taxon>Leptolyngbyales</taxon>
        <taxon>Leptolyngbyaceae</taxon>
        <taxon>Leptolyngbya group</taxon>
        <taxon>Leptolyngbya</taxon>
    </lineage>
</organism>
<dbReference type="GO" id="GO:0000160">
    <property type="term" value="P:phosphorelay signal transduction system"/>
    <property type="evidence" value="ECO:0007669"/>
    <property type="project" value="InterPro"/>
</dbReference>
<sequence>MFSTALYCSILKKLNIRYREDVKDNGEDTSQREKYPLQSGLEFMLAKRILLIDDERRLARVIQACLSKLGGWTVIVATSGADGLTKAETEQPDAILLDIMMPDMDGIMLLRHLKKHPVTAAIPVILLTAKLPAIAADPNHPLPISGMIAKPFEPLNLAEQIAEILAW</sequence>
<evidence type="ECO:0000313" key="5">
    <source>
        <dbReference type="Proteomes" id="UP000217895"/>
    </source>
</evidence>
<dbReference type="InterPro" id="IPR011006">
    <property type="entry name" value="CheY-like_superfamily"/>
</dbReference>
<reference evidence="4 5" key="1">
    <citation type="submission" date="2017-06" db="EMBL/GenBank/DDBJ databases">
        <title>Genome sequencing of cyanobaciteial culture collection at National Institute for Environmental Studies (NIES).</title>
        <authorList>
            <person name="Hirose Y."/>
            <person name="Shimura Y."/>
            <person name="Fujisawa T."/>
            <person name="Nakamura Y."/>
            <person name="Kawachi M."/>
        </authorList>
    </citation>
    <scope>NUCLEOTIDE SEQUENCE [LARGE SCALE GENOMIC DNA]</scope>
    <source>
        <strain evidence="4 5">NIES-2135</strain>
    </source>
</reference>
<evidence type="ECO:0000256" key="1">
    <source>
        <dbReference type="ARBA" id="ARBA00022553"/>
    </source>
</evidence>
<keyword evidence="5" id="KW-1185">Reference proteome</keyword>
<dbReference type="EMBL" id="AP018203">
    <property type="protein sequence ID" value="BAY57695.1"/>
    <property type="molecule type" value="Genomic_DNA"/>
</dbReference>
<feature type="domain" description="Response regulatory" evidence="3">
    <location>
        <begin position="48"/>
        <end position="165"/>
    </location>
</feature>
<dbReference type="Proteomes" id="UP000217895">
    <property type="component" value="Chromosome"/>
</dbReference>
<proteinExistence type="predicted"/>
<feature type="modified residue" description="4-aspartylphosphate" evidence="2">
    <location>
        <position position="98"/>
    </location>
</feature>
<keyword evidence="1 2" id="KW-0597">Phosphoprotein</keyword>
<accession>A0A1Z4JLP8</accession>